<evidence type="ECO:0000259" key="1">
    <source>
        <dbReference type="Pfam" id="PF00561"/>
    </source>
</evidence>
<dbReference type="PANTHER" id="PTHR10992">
    <property type="entry name" value="METHYLESTERASE FAMILY MEMBER"/>
    <property type="match status" value="1"/>
</dbReference>
<dbReference type="InterPro" id="IPR029058">
    <property type="entry name" value="AB_hydrolase_fold"/>
</dbReference>
<dbReference type="InterPro" id="IPR000073">
    <property type="entry name" value="AB_hydrolase_1"/>
</dbReference>
<dbReference type="GO" id="GO:0009694">
    <property type="term" value="P:jasmonic acid metabolic process"/>
    <property type="evidence" value="ECO:0007669"/>
    <property type="project" value="TreeGrafter"/>
</dbReference>
<dbReference type="OMA" id="PDTTHEP"/>
<dbReference type="SUPFAM" id="SSF53474">
    <property type="entry name" value="alpha/beta-Hydrolases"/>
    <property type="match status" value="1"/>
</dbReference>
<dbReference type="InterPro" id="IPR045889">
    <property type="entry name" value="MES/HNL"/>
</dbReference>
<dbReference type="GO" id="GO:0080030">
    <property type="term" value="F:methyl indole-3-acetate esterase activity"/>
    <property type="evidence" value="ECO:0007669"/>
    <property type="project" value="TreeGrafter"/>
</dbReference>
<dbReference type="PANTHER" id="PTHR10992:SF1075">
    <property type="entry name" value="OS01G0557100 PROTEIN"/>
    <property type="match status" value="1"/>
</dbReference>
<reference evidence="2" key="1">
    <citation type="submission" date="2015-06" db="UniProtKB">
        <authorList>
            <consortium name="EnsemblPlants"/>
        </authorList>
    </citation>
    <scope>IDENTIFICATION</scope>
</reference>
<proteinExistence type="predicted"/>
<feature type="domain" description="AB hydrolase-1" evidence="1">
    <location>
        <begin position="17"/>
        <end position="124"/>
    </location>
</feature>
<dbReference type="GO" id="GO:0080031">
    <property type="term" value="F:methyl salicylate esterase activity"/>
    <property type="evidence" value="ECO:0007669"/>
    <property type="project" value="TreeGrafter"/>
</dbReference>
<dbReference type="GO" id="GO:0009696">
    <property type="term" value="P:salicylic acid metabolic process"/>
    <property type="evidence" value="ECO:0007669"/>
    <property type="project" value="TreeGrafter"/>
</dbReference>
<dbReference type="Gene3D" id="3.40.50.1820">
    <property type="entry name" value="alpha/beta hydrolase"/>
    <property type="match status" value="1"/>
</dbReference>
<accession>R7W5R3</accession>
<dbReference type="AlphaFoldDB" id="R7W5R3"/>
<protein>
    <recommendedName>
        <fullName evidence="1">AB hydrolase-1 domain-containing protein</fullName>
    </recommendedName>
</protein>
<evidence type="ECO:0000313" key="2">
    <source>
        <dbReference type="EnsemblPlants" id="EMT15583"/>
    </source>
</evidence>
<name>R7W5R3_AEGTA</name>
<dbReference type="Pfam" id="PF00561">
    <property type="entry name" value="Abhydrolase_1"/>
    <property type="match status" value="1"/>
</dbReference>
<organism evidence="2">
    <name type="scientific">Aegilops tauschii</name>
    <name type="common">Tausch's goatgrass</name>
    <name type="synonym">Aegilops squarrosa</name>
    <dbReference type="NCBI Taxonomy" id="37682"/>
    <lineage>
        <taxon>Eukaryota</taxon>
        <taxon>Viridiplantae</taxon>
        <taxon>Streptophyta</taxon>
        <taxon>Embryophyta</taxon>
        <taxon>Tracheophyta</taxon>
        <taxon>Spermatophyta</taxon>
        <taxon>Magnoliopsida</taxon>
        <taxon>Liliopsida</taxon>
        <taxon>Poales</taxon>
        <taxon>Poaceae</taxon>
        <taxon>BOP clade</taxon>
        <taxon>Pooideae</taxon>
        <taxon>Triticodae</taxon>
        <taxon>Triticeae</taxon>
        <taxon>Triticinae</taxon>
        <taxon>Aegilops</taxon>
    </lineage>
</organism>
<dbReference type="GO" id="GO:0080032">
    <property type="term" value="F:methyl jasmonate esterase activity"/>
    <property type="evidence" value="ECO:0007669"/>
    <property type="project" value="TreeGrafter"/>
</dbReference>
<dbReference type="EnsemblPlants" id="EMT15583">
    <property type="protein sequence ID" value="EMT15583"/>
    <property type="gene ID" value="F775_22778"/>
</dbReference>
<sequence length="147" mass="16206">MTVVDDLKAFMTGRTTRLILAHGTGHSGWCWYKVATLLRVAGHCVDASDLAACGANARRLRNTPTFEDYTRPLLDALRDFPDGERAVEVDHNFGGMSIMLASEEFPDKVAAAVFVTAFMPDCASPRSRRRKSRDARFATGTHWSPCA</sequence>